<keyword evidence="2" id="KW-1185">Reference proteome</keyword>
<dbReference type="Pfam" id="PF26639">
    <property type="entry name" value="Het-6_barrel"/>
    <property type="match status" value="1"/>
</dbReference>
<reference evidence="1 2" key="1">
    <citation type="submission" date="2021-02" db="EMBL/GenBank/DDBJ databases">
        <title>Genome assembly of Pseudopithomyces chartarum.</title>
        <authorList>
            <person name="Jauregui R."/>
            <person name="Singh J."/>
            <person name="Voisey C."/>
        </authorList>
    </citation>
    <scope>NUCLEOTIDE SEQUENCE [LARGE SCALE GENOMIC DNA]</scope>
    <source>
        <strain evidence="1 2">AGR01</strain>
    </source>
</reference>
<dbReference type="PANTHER" id="PTHR24148:SF73">
    <property type="entry name" value="HET DOMAIN PROTEIN (AFU_ORTHOLOGUE AFUA_8G01020)"/>
    <property type="match status" value="1"/>
</dbReference>
<dbReference type="InterPro" id="IPR052895">
    <property type="entry name" value="HetReg/Transcr_Mod"/>
</dbReference>
<evidence type="ECO:0000313" key="2">
    <source>
        <dbReference type="Proteomes" id="UP001280581"/>
    </source>
</evidence>
<protein>
    <recommendedName>
        <fullName evidence="3">Heterokaryon incompatibility domain-containing protein</fullName>
    </recommendedName>
</protein>
<dbReference type="PANTHER" id="PTHR24148">
    <property type="entry name" value="ANKYRIN REPEAT DOMAIN-CONTAINING PROTEIN 39 HOMOLOG-RELATED"/>
    <property type="match status" value="1"/>
</dbReference>
<dbReference type="AlphaFoldDB" id="A0AAN6LMI5"/>
<name>A0AAN6LMI5_9PLEO</name>
<organism evidence="1 2">
    <name type="scientific">Pseudopithomyces chartarum</name>
    <dbReference type="NCBI Taxonomy" id="1892770"/>
    <lineage>
        <taxon>Eukaryota</taxon>
        <taxon>Fungi</taxon>
        <taxon>Dikarya</taxon>
        <taxon>Ascomycota</taxon>
        <taxon>Pezizomycotina</taxon>
        <taxon>Dothideomycetes</taxon>
        <taxon>Pleosporomycetidae</taxon>
        <taxon>Pleosporales</taxon>
        <taxon>Massarineae</taxon>
        <taxon>Didymosphaeriaceae</taxon>
        <taxon>Pseudopithomyces</taxon>
    </lineage>
</organism>
<sequence>MTLSTYTYKPLQSATHVRRLRRVDNGPNEGLHFQIAQFDQISSTSPPYYSLSYTWGNPLDCDADAETEAEWRNQHEIFLCEEDGEWSTLSVTTNLYDFLPEVYAEYCESTKQDNSLRSLLDISRDLVRGGFPDPTDGVYRLLCMFLRRSWFHRIWTVQESVLPSKGQVWYGSHHITDMDSFSRIGLIARGYIEPLPMPDYGYSQTVVTALEYLRKFLFAGVPGDGKSSFLRGGVTLDVSTCLFYSRDKRCSVPHDHVYAILGLQGDELAQADYTITVKELYTKVALHPSVQPFAFENAGIVSHTGLENSHRNEDLPSWVPDWNSPLDAKAWSNHHPRGTYHAGGLHPQNFSITQVSKNIIRVAGFEEDRVALLGGHGSPINPQSLLTCLRLLDTASTGAHPVLNPNNMVERLARTLTMKSKEINTDKLRTSFRGWTIAQLAYHLYDNKNEAEWTGVRNTLENLLERDETAIGFLPTWPETEKMAQWVLRGVQDGYALAMSNIFASRRFFITEKGRMGIAADGTAVRDAVVVVKDYEYPLMMREGSEECWKLVSQAYVEGVMYGEVLGGRNFEDVNIE</sequence>
<evidence type="ECO:0000313" key="1">
    <source>
        <dbReference type="EMBL" id="KAK3200958.1"/>
    </source>
</evidence>
<gene>
    <name evidence="1" type="ORF">GRF29_213g517233</name>
</gene>
<evidence type="ECO:0008006" key="3">
    <source>
        <dbReference type="Google" id="ProtNLM"/>
    </source>
</evidence>
<accession>A0AAN6LMI5</accession>
<comment type="caution">
    <text evidence="1">The sequence shown here is derived from an EMBL/GenBank/DDBJ whole genome shotgun (WGS) entry which is preliminary data.</text>
</comment>
<proteinExistence type="predicted"/>
<dbReference type="Proteomes" id="UP001280581">
    <property type="component" value="Unassembled WGS sequence"/>
</dbReference>
<dbReference type="EMBL" id="WVTA01000017">
    <property type="protein sequence ID" value="KAK3200958.1"/>
    <property type="molecule type" value="Genomic_DNA"/>
</dbReference>